<comment type="subcellular location">
    <subcellularLocation>
        <location evidence="2">Cell inner membrane</location>
        <topology evidence="2">Multi-pass membrane protein</topology>
    </subcellularLocation>
</comment>
<keyword evidence="7" id="KW-0762">Sugar transport</keyword>
<dbReference type="SUPFAM" id="SSF103473">
    <property type="entry name" value="MFS general substrate transporter"/>
    <property type="match status" value="1"/>
</dbReference>
<evidence type="ECO:0000256" key="7">
    <source>
        <dbReference type="ARBA" id="ARBA00022597"/>
    </source>
</evidence>
<dbReference type="PROSITE" id="PS50850">
    <property type="entry name" value="MFS"/>
    <property type="match status" value="1"/>
</dbReference>
<reference evidence="14 15" key="2">
    <citation type="submission" date="2017-06" db="EMBL/GenBank/DDBJ databases">
        <authorList>
            <person name="Kim H.J."/>
            <person name="Triplett B.A."/>
        </authorList>
    </citation>
    <scope>NUCLEOTIDE SEQUENCE [LARGE SCALE GENOMIC DNA]</scope>
    <source>
        <strain evidence="14">Kingella_eburonensis</strain>
    </source>
</reference>
<evidence type="ECO:0000256" key="2">
    <source>
        <dbReference type="ARBA" id="ARBA00004429"/>
    </source>
</evidence>
<gene>
    <name evidence="13" type="primary">fucP</name>
    <name evidence="14" type="ORF">KEBURONENSIS_01204</name>
    <name evidence="13" type="ORF">KEBURONENSIS_02040</name>
</gene>
<evidence type="ECO:0000313" key="15">
    <source>
        <dbReference type="Proteomes" id="UP000215450"/>
    </source>
</evidence>
<dbReference type="GO" id="GO:1904659">
    <property type="term" value="P:D-glucose transmembrane transport"/>
    <property type="evidence" value="ECO:0007669"/>
    <property type="project" value="InterPro"/>
</dbReference>
<evidence type="ECO:0000256" key="3">
    <source>
        <dbReference type="ARBA" id="ARBA00009120"/>
    </source>
</evidence>
<evidence type="ECO:0000256" key="4">
    <source>
        <dbReference type="ARBA" id="ARBA00022448"/>
    </source>
</evidence>
<evidence type="ECO:0000256" key="5">
    <source>
        <dbReference type="ARBA" id="ARBA00022475"/>
    </source>
</evidence>
<keyword evidence="9 11" id="KW-1133">Transmembrane helix</keyword>
<evidence type="ECO:0000256" key="6">
    <source>
        <dbReference type="ARBA" id="ARBA00022519"/>
    </source>
</evidence>
<feature type="transmembrane region" description="Helical" evidence="11">
    <location>
        <begin position="200"/>
        <end position="217"/>
    </location>
</feature>
<evidence type="ECO:0000256" key="9">
    <source>
        <dbReference type="ARBA" id="ARBA00022989"/>
    </source>
</evidence>
<dbReference type="GO" id="GO:0005354">
    <property type="term" value="F:galactose transmembrane transporter activity"/>
    <property type="evidence" value="ECO:0007669"/>
    <property type="project" value="InterPro"/>
</dbReference>
<sequence length="445" mass="47132">MNVSSTQTSSQSSGRGNPVALSVLASLFFMLGFVTCLNDVLIPHLKDVFHLSNREAMLTQTAFFSAYAIMSFIAGKVIDKIGYKGTVITGFLITALGAFLFYPATGAIPEGVADKSMYFSMFLPIFFVMATGITFLQVAGNPYVTLLAPKGKESATLTLVQAFNSVATTIAPYVGALFILADAGQQMSAAQRAQTMQVPYLGLTGFLIMLACAVAMIKLPAAEAIAETETAEAHDGKTSVFQYKHMVLGALGIFCYVGAEVAIGSQYVLTMEHMTQNLPAAQVGGSAWDYLFSNVQINHQNGAKLLSLYWGGAMIGRFLGSAVLSRFAANKVLAFNSLAATAILLAVALSGSSAEYFAKYGLLMIGLFNSIMFPTIFSLATKGLGKFTADASGVICTAIVGGALIPLLQGDVITRTGDNYVISFLIPAVCYAYIAFFALVGYKSK</sequence>
<dbReference type="InterPro" id="IPR036259">
    <property type="entry name" value="MFS_trans_sf"/>
</dbReference>
<evidence type="ECO:0000256" key="11">
    <source>
        <dbReference type="SAM" id="Phobius"/>
    </source>
</evidence>
<dbReference type="InterPro" id="IPR050375">
    <property type="entry name" value="MFS_TsgA-like"/>
</dbReference>
<keyword evidence="8 11" id="KW-0812">Transmembrane</keyword>
<comment type="similarity">
    <text evidence="3">Belongs to the major facilitator superfamily. FHS transporter (TC 2.A.1.7) family.</text>
</comment>
<dbReference type="InterPro" id="IPR020846">
    <property type="entry name" value="MFS_dom"/>
</dbReference>
<dbReference type="AlphaFoldDB" id="A0A238HIY7"/>
<dbReference type="RefSeq" id="WP_095063383.1">
    <property type="nucleotide sequence ID" value="NZ_FXUV02000020.1"/>
</dbReference>
<proteinExistence type="inferred from homology"/>
<dbReference type="CDD" id="cd17394">
    <property type="entry name" value="MFS_FucP_like"/>
    <property type="match status" value="1"/>
</dbReference>
<feature type="transmembrane region" description="Helical" evidence="11">
    <location>
        <begin position="87"/>
        <end position="105"/>
    </location>
</feature>
<dbReference type="Gene3D" id="1.20.1250.20">
    <property type="entry name" value="MFS general substrate transporter like domains"/>
    <property type="match status" value="2"/>
</dbReference>
<protein>
    <submittedName>
        <fullName evidence="13">L-fucose-proton symporter</fullName>
    </submittedName>
</protein>
<dbReference type="GO" id="GO:0005886">
    <property type="term" value="C:plasma membrane"/>
    <property type="evidence" value="ECO:0007669"/>
    <property type="project" value="UniProtKB-SubCell"/>
</dbReference>
<dbReference type="InterPro" id="IPR005964">
    <property type="entry name" value="Glc/Gal_transptr_bac"/>
</dbReference>
<dbReference type="GO" id="GO:0055056">
    <property type="term" value="F:D-glucose transmembrane transporter activity"/>
    <property type="evidence" value="ECO:0007669"/>
    <property type="project" value="InterPro"/>
</dbReference>
<evidence type="ECO:0000313" key="14">
    <source>
        <dbReference type="EMBL" id="SNB66965.1"/>
    </source>
</evidence>
<feature type="transmembrane region" description="Helical" evidence="11">
    <location>
        <begin position="420"/>
        <end position="442"/>
    </location>
</feature>
<feature type="transmembrane region" description="Helical" evidence="11">
    <location>
        <begin position="157"/>
        <end position="180"/>
    </location>
</feature>
<dbReference type="OrthoDB" id="9795150at2"/>
<evidence type="ECO:0000256" key="1">
    <source>
        <dbReference type="ARBA" id="ARBA00003321"/>
    </source>
</evidence>
<keyword evidence="5" id="KW-1003">Cell membrane</keyword>
<feature type="transmembrane region" description="Helical" evidence="11">
    <location>
        <begin position="387"/>
        <end position="408"/>
    </location>
</feature>
<organism evidence="13">
    <name type="scientific">Kingella negevensis</name>
    <dbReference type="NCBI Taxonomy" id="1522312"/>
    <lineage>
        <taxon>Bacteria</taxon>
        <taxon>Pseudomonadati</taxon>
        <taxon>Pseudomonadota</taxon>
        <taxon>Betaproteobacteria</taxon>
        <taxon>Neisseriales</taxon>
        <taxon>Neisseriaceae</taxon>
        <taxon>Kingella</taxon>
    </lineage>
</organism>
<feature type="transmembrane region" description="Helical" evidence="11">
    <location>
        <begin position="117"/>
        <end position="136"/>
    </location>
</feature>
<dbReference type="PANTHER" id="PTHR43702:SF3">
    <property type="entry name" value="PROTEIN TSGA"/>
    <property type="match status" value="1"/>
</dbReference>
<name>A0A238HIY7_9NEIS</name>
<evidence type="ECO:0000256" key="8">
    <source>
        <dbReference type="ARBA" id="ARBA00022692"/>
    </source>
</evidence>
<keyword evidence="10 11" id="KW-0472">Membrane</keyword>
<dbReference type="EMBL" id="FXUV01000064">
    <property type="protein sequence ID" value="SMQ13444.1"/>
    <property type="molecule type" value="Genomic_DNA"/>
</dbReference>
<evidence type="ECO:0000259" key="12">
    <source>
        <dbReference type="PROSITE" id="PS50850"/>
    </source>
</evidence>
<comment type="function">
    <text evidence="1">Intake of glucose and galactose.</text>
</comment>
<accession>A0A238HIY7</accession>
<feature type="transmembrane region" description="Helical" evidence="11">
    <location>
        <begin position="21"/>
        <end position="45"/>
    </location>
</feature>
<evidence type="ECO:0000256" key="10">
    <source>
        <dbReference type="ARBA" id="ARBA00023136"/>
    </source>
</evidence>
<reference evidence="13" key="1">
    <citation type="submission" date="2017-05" db="EMBL/GenBank/DDBJ databases">
        <authorList>
            <person name="Song R."/>
            <person name="Chenine A.L."/>
            <person name="Ruprecht R.M."/>
        </authorList>
    </citation>
    <scope>NUCLEOTIDE SEQUENCE</scope>
    <source>
        <strain evidence="13">Kingella_eburonensis</strain>
    </source>
</reference>
<dbReference type="Pfam" id="PF07690">
    <property type="entry name" value="MFS_1"/>
    <property type="match status" value="1"/>
</dbReference>
<dbReference type="PANTHER" id="PTHR43702">
    <property type="entry name" value="L-FUCOSE-PROTON SYMPORTER"/>
    <property type="match status" value="1"/>
</dbReference>
<keyword evidence="6" id="KW-0997">Cell inner membrane</keyword>
<dbReference type="EMBL" id="FXUV02000020">
    <property type="protein sequence ID" value="SNB66965.1"/>
    <property type="molecule type" value="Genomic_DNA"/>
</dbReference>
<feature type="transmembrane region" description="Helical" evidence="11">
    <location>
        <begin position="247"/>
        <end position="269"/>
    </location>
</feature>
<feature type="transmembrane region" description="Helical" evidence="11">
    <location>
        <begin position="308"/>
        <end position="325"/>
    </location>
</feature>
<keyword evidence="4" id="KW-0813">Transport</keyword>
<dbReference type="STRING" id="1522312.GCA_900177895_02275"/>
<keyword evidence="15" id="KW-1185">Reference proteome</keyword>
<dbReference type="NCBIfam" id="TIGR01272">
    <property type="entry name" value="gluP"/>
    <property type="match status" value="1"/>
</dbReference>
<feature type="transmembrane region" description="Helical" evidence="11">
    <location>
        <begin position="332"/>
        <end position="354"/>
    </location>
</feature>
<feature type="transmembrane region" description="Helical" evidence="11">
    <location>
        <begin position="57"/>
        <end position="75"/>
    </location>
</feature>
<evidence type="ECO:0000313" key="13">
    <source>
        <dbReference type="EMBL" id="SMQ13444.1"/>
    </source>
</evidence>
<dbReference type="Proteomes" id="UP000215450">
    <property type="component" value="Unassembled WGS sequence"/>
</dbReference>
<dbReference type="InterPro" id="IPR011701">
    <property type="entry name" value="MFS"/>
</dbReference>
<feature type="transmembrane region" description="Helical" evidence="11">
    <location>
        <begin position="360"/>
        <end position="380"/>
    </location>
</feature>
<feature type="domain" description="Major facilitator superfamily (MFS) profile" evidence="12">
    <location>
        <begin position="20"/>
        <end position="445"/>
    </location>
</feature>